<dbReference type="EMBL" id="CM042011">
    <property type="protein sequence ID" value="KAI3763464.1"/>
    <property type="molecule type" value="Genomic_DNA"/>
</dbReference>
<dbReference type="Proteomes" id="UP001055811">
    <property type="component" value="Linkage Group LG03"/>
</dbReference>
<accession>A0ACB9EWP7</accession>
<reference evidence="1 2" key="2">
    <citation type="journal article" date="2022" name="Mol. Ecol. Resour.">
        <title>The genomes of chicory, endive, great burdock and yacon provide insights into Asteraceae paleo-polyploidization history and plant inulin production.</title>
        <authorList>
            <person name="Fan W."/>
            <person name="Wang S."/>
            <person name="Wang H."/>
            <person name="Wang A."/>
            <person name="Jiang F."/>
            <person name="Liu H."/>
            <person name="Zhao H."/>
            <person name="Xu D."/>
            <person name="Zhang Y."/>
        </authorList>
    </citation>
    <scope>NUCLEOTIDE SEQUENCE [LARGE SCALE GENOMIC DNA]</scope>
    <source>
        <strain evidence="2">cv. Punajuju</strain>
        <tissue evidence="1">Leaves</tissue>
    </source>
</reference>
<evidence type="ECO:0000313" key="2">
    <source>
        <dbReference type="Proteomes" id="UP001055811"/>
    </source>
</evidence>
<organism evidence="1 2">
    <name type="scientific">Cichorium intybus</name>
    <name type="common">Chicory</name>
    <dbReference type="NCBI Taxonomy" id="13427"/>
    <lineage>
        <taxon>Eukaryota</taxon>
        <taxon>Viridiplantae</taxon>
        <taxon>Streptophyta</taxon>
        <taxon>Embryophyta</taxon>
        <taxon>Tracheophyta</taxon>
        <taxon>Spermatophyta</taxon>
        <taxon>Magnoliopsida</taxon>
        <taxon>eudicotyledons</taxon>
        <taxon>Gunneridae</taxon>
        <taxon>Pentapetalae</taxon>
        <taxon>asterids</taxon>
        <taxon>campanulids</taxon>
        <taxon>Asterales</taxon>
        <taxon>Asteraceae</taxon>
        <taxon>Cichorioideae</taxon>
        <taxon>Cichorieae</taxon>
        <taxon>Cichoriinae</taxon>
        <taxon>Cichorium</taxon>
    </lineage>
</organism>
<reference evidence="2" key="1">
    <citation type="journal article" date="2022" name="Mol. Ecol. Resour.">
        <title>The genomes of chicory, endive, great burdock and yacon provide insights into Asteraceae palaeo-polyploidization history and plant inulin production.</title>
        <authorList>
            <person name="Fan W."/>
            <person name="Wang S."/>
            <person name="Wang H."/>
            <person name="Wang A."/>
            <person name="Jiang F."/>
            <person name="Liu H."/>
            <person name="Zhao H."/>
            <person name="Xu D."/>
            <person name="Zhang Y."/>
        </authorList>
    </citation>
    <scope>NUCLEOTIDE SEQUENCE [LARGE SCALE GENOMIC DNA]</scope>
    <source>
        <strain evidence="2">cv. Punajuju</strain>
    </source>
</reference>
<proteinExistence type="predicted"/>
<name>A0ACB9EWP7_CICIN</name>
<comment type="caution">
    <text evidence="1">The sequence shown here is derived from an EMBL/GenBank/DDBJ whole genome shotgun (WGS) entry which is preliminary data.</text>
</comment>
<protein>
    <submittedName>
        <fullName evidence="1">Uncharacterized protein</fullName>
    </submittedName>
</protein>
<evidence type="ECO:0000313" key="1">
    <source>
        <dbReference type="EMBL" id="KAI3763464.1"/>
    </source>
</evidence>
<gene>
    <name evidence="1" type="ORF">L2E82_13339</name>
</gene>
<keyword evidence="2" id="KW-1185">Reference proteome</keyword>
<sequence length="239" mass="25221">METNSKQRAAGFVKNKLVSTFYKTTKPPPPLPITVSYGGGATIINKPSHPPSSMKKVPSLTKLTNFFGGSDDYVHGPSGGGGDAKVDIRASNYISSFKERLILEERNATSERVEITKVVVAYLLALLGGNTSQSGEDLKKILDSVATDADEVRIELLLSGVKGKDITEFIASGREKVASVPSAGGGGGGVVVVVAAAASGGCAHDAAASAEPKKEEKVEEKEESDDRYNHRLSNIKNWC</sequence>